<organism evidence="1 2">
    <name type="scientific">Nocardia pulmonis</name>
    <dbReference type="NCBI Taxonomy" id="2951408"/>
    <lineage>
        <taxon>Bacteria</taxon>
        <taxon>Bacillati</taxon>
        <taxon>Actinomycetota</taxon>
        <taxon>Actinomycetes</taxon>
        <taxon>Mycobacteriales</taxon>
        <taxon>Nocardiaceae</taxon>
        <taxon>Nocardia</taxon>
    </lineage>
</organism>
<accession>A0A9X2E7V8</accession>
<dbReference type="EMBL" id="JAMRXG010000008">
    <property type="protein sequence ID" value="MCM6775889.1"/>
    <property type="molecule type" value="Genomic_DNA"/>
</dbReference>
<dbReference type="Proteomes" id="UP001139157">
    <property type="component" value="Unassembled WGS sequence"/>
</dbReference>
<proteinExistence type="predicted"/>
<comment type="caution">
    <text evidence="1">The sequence shown here is derived from an EMBL/GenBank/DDBJ whole genome shotgun (WGS) entry which is preliminary data.</text>
</comment>
<sequence>MYNWALQDAIAAFVESQKPYWQAQHDIYLAVLHGFVDVQSHLLTLLGFPPVP</sequence>
<keyword evidence="2" id="KW-1185">Reference proteome</keyword>
<name>A0A9X2E7V8_9NOCA</name>
<gene>
    <name evidence="1" type="ORF">NDR86_20635</name>
</gene>
<protein>
    <submittedName>
        <fullName evidence="1">Uncharacterized protein</fullName>
    </submittedName>
</protein>
<dbReference type="RefSeq" id="WP_251914125.1">
    <property type="nucleotide sequence ID" value="NZ_JAMRXG010000008.1"/>
</dbReference>
<dbReference type="AlphaFoldDB" id="A0A9X2E7V8"/>
<reference evidence="1" key="1">
    <citation type="submission" date="2022-06" db="EMBL/GenBank/DDBJ databases">
        <title>Novel species in genus nocardia.</title>
        <authorList>
            <person name="Li F."/>
        </authorList>
    </citation>
    <scope>NUCLEOTIDE SEQUENCE</scope>
    <source>
        <strain evidence="1">CDC141</strain>
    </source>
</reference>
<evidence type="ECO:0000313" key="1">
    <source>
        <dbReference type="EMBL" id="MCM6775889.1"/>
    </source>
</evidence>
<evidence type="ECO:0000313" key="2">
    <source>
        <dbReference type="Proteomes" id="UP001139157"/>
    </source>
</evidence>